<dbReference type="KEGG" id="tped:TPE_2646"/>
<evidence type="ECO:0000313" key="1">
    <source>
        <dbReference type="EMBL" id="AGT45118.1"/>
    </source>
</evidence>
<name>S6A266_9SPIR</name>
<proteinExistence type="predicted"/>
<organism evidence="1 2">
    <name type="scientific">Treponema pedis str. T A4</name>
    <dbReference type="NCBI Taxonomy" id="1291379"/>
    <lineage>
        <taxon>Bacteria</taxon>
        <taxon>Pseudomonadati</taxon>
        <taxon>Spirochaetota</taxon>
        <taxon>Spirochaetia</taxon>
        <taxon>Spirochaetales</taxon>
        <taxon>Treponemataceae</taxon>
        <taxon>Treponema</taxon>
    </lineage>
</organism>
<evidence type="ECO:0000313" key="2">
    <source>
        <dbReference type="Proteomes" id="UP000015620"/>
    </source>
</evidence>
<dbReference type="PATRIC" id="fig|1291379.3.peg.2619"/>
<dbReference type="HOGENOM" id="CLU_2940475_0_0_12"/>
<keyword evidence="2" id="KW-1185">Reference proteome</keyword>
<gene>
    <name evidence="1" type="ORF">TPE_2646</name>
</gene>
<dbReference type="EMBL" id="CP004120">
    <property type="protein sequence ID" value="AGT45118.1"/>
    <property type="molecule type" value="Genomic_DNA"/>
</dbReference>
<dbReference type="STRING" id="1291379.TPE_2646"/>
<sequence length="60" mass="7082">MTFFFLYGINFFIFYSKLLVYLWLKTVSVLLSGILSRCSLGVLHRRKTFFLGRLVPVFVL</sequence>
<reference evidence="1 2" key="1">
    <citation type="journal article" date="2013" name="PLoS ONE">
        <title>Genome-Wide Relatedness of Treponema pedis, from Gingiva and Necrotic Skin Lesions of Pigs, with the Human Oral Pathogen Treponema denticola.</title>
        <authorList>
            <person name="Svartstrom O."/>
            <person name="Mushtaq M."/>
            <person name="Pringle M."/>
            <person name="Segerman B."/>
        </authorList>
    </citation>
    <scope>NUCLEOTIDE SEQUENCE [LARGE SCALE GENOMIC DNA]</scope>
    <source>
        <strain evidence="1">T A4</strain>
    </source>
</reference>
<accession>S6A266</accession>
<protein>
    <submittedName>
        <fullName evidence="1">Uncharacterized protein</fullName>
    </submittedName>
</protein>
<dbReference type="AlphaFoldDB" id="S6A266"/>
<dbReference type="Proteomes" id="UP000015620">
    <property type="component" value="Chromosome"/>
</dbReference>